<dbReference type="EMBL" id="BSEV01000020">
    <property type="protein sequence ID" value="GLK13065.1"/>
    <property type="molecule type" value="Genomic_DNA"/>
</dbReference>
<evidence type="ECO:0000256" key="6">
    <source>
        <dbReference type="ARBA" id="ARBA00022989"/>
    </source>
</evidence>
<dbReference type="RefSeq" id="WP_271221362.1">
    <property type="nucleotide sequence ID" value="NZ_BAAAVD010000038.1"/>
</dbReference>
<dbReference type="PANTHER" id="PTHR23502">
    <property type="entry name" value="MAJOR FACILITATOR SUPERFAMILY"/>
    <property type="match status" value="1"/>
</dbReference>
<dbReference type="Gene3D" id="1.20.1720.10">
    <property type="entry name" value="Multidrug resistance protein D"/>
    <property type="match status" value="1"/>
</dbReference>
<sequence>MTQDRTLTPSAVTVGGPPKHVGRLIFVLAALTAVAPLATDMYVPGFPDLARSLGTTDSSVQLSMTAFLVGLAVGQVLLGPISDATGRRRVLLAGAALFTVFSIACAVAPDVNVLNVARLLEGVAGAAGMVVSRAVLTDWFHGTPEAPRRFAALSAIVSVAPVAAPVIGGLILGVASWRVVFLVLAGFGVLLVVGVLVWVPESLPVSRRRSGGLASTFRAMAGLVGRRALVGYILASSFAGAGLFTYIAGSTFVFQEVYGVSPTQYSFVFAVNALGLLASSVLFGRLSARFRVNTLLVGGLAVATVATLVLLVLVVTTGGGFVVTWVCLLLTVTGLGIILPATMTIAQSLGHDAPGAASGLLGGVQFVLGAAASPLAGLFGTASPTPMVGIMLVSFALAALALGLLARPWQGHGEPARTATREP</sequence>
<evidence type="ECO:0000313" key="10">
    <source>
        <dbReference type="EMBL" id="GLK13065.1"/>
    </source>
</evidence>
<evidence type="ECO:0000256" key="5">
    <source>
        <dbReference type="ARBA" id="ARBA00022692"/>
    </source>
</evidence>
<keyword evidence="4" id="KW-1003">Cell membrane</keyword>
<dbReference type="CDD" id="cd17320">
    <property type="entry name" value="MFS_MdfA_MDR_like"/>
    <property type="match status" value="1"/>
</dbReference>
<dbReference type="PANTHER" id="PTHR23502:SF132">
    <property type="entry name" value="POLYAMINE TRANSPORTER 2-RELATED"/>
    <property type="match status" value="1"/>
</dbReference>
<feature type="transmembrane region" description="Helical" evidence="8">
    <location>
        <begin position="265"/>
        <end position="283"/>
    </location>
</feature>
<evidence type="ECO:0000256" key="2">
    <source>
        <dbReference type="ARBA" id="ARBA00006236"/>
    </source>
</evidence>
<feature type="transmembrane region" description="Helical" evidence="8">
    <location>
        <begin position="358"/>
        <end position="380"/>
    </location>
</feature>
<keyword evidence="3" id="KW-0813">Transport</keyword>
<dbReference type="InterPro" id="IPR036259">
    <property type="entry name" value="MFS_trans_sf"/>
</dbReference>
<dbReference type="InterPro" id="IPR020846">
    <property type="entry name" value="MFS_dom"/>
</dbReference>
<evidence type="ECO:0000256" key="1">
    <source>
        <dbReference type="ARBA" id="ARBA00004651"/>
    </source>
</evidence>
<reference evidence="10" key="1">
    <citation type="journal article" date="2014" name="Int. J. Syst. Evol. Microbiol.">
        <title>Complete genome sequence of Corynebacterium casei LMG S-19264T (=DSM 44701T), isolated from a smear-ripened cheese.</title>
        <authorList>
            <consortium name="US DOE Joint Genome Institute (JGI-PGF)"/>
            <person name="Walter F."/>
            <person name="Albersmeier A."/>
            <person name="Kalinowski J."/>
            <person name="Ruckert C."/>
        </authorList>
    </citation>
    <scope>NUCLEOTIDE SEQUENCE</scope>
    <source>
        <strain evidence="10">VKM Ac-2007</strain>
    </source>
</reference>
<feature type="transmembrane region" description="Helical" evidence="8">
    <location>
        <begin position="90"/>
        <end position="111"/>
    </location>
</feature>
<name>A0A9W6I6N9_9ACTN</name>
<feature type="transmembrane region" description="Helical" evidence="8">
    <location>
        <begin position="179"/>
        <end position="199"/>
    </location>
</feature>
<dbReference type="InterPro" id="IPR004812">
    <property type="entry name" value="Efflux_drug-R_Bcr/CmlA"/>
</dbReference>
<evidence type="ECO:0000256" key="8">
    <source>
        <dbReference type="SAM" id="Phobius"/>
    </source>
</evidence>
<comment type="subcellular location">
    <subcellularLocation>
        <location evidence="1">Cell membrane</location>
        <topology evidence="1">Multi-pass membrane protein</topology>
    </subcellularLocation>
</comment>
<evidence type="ECO:0000256" key="7">
    <source>
        <dbReference type="ARBA" id="ARBA00023136"/>
    </source>
</evidence>
<dbReference type="InterPro" id="IPR011701">
    <property type="entry name" value="MFS"/>
</dbReference>
<feature type="transmembrane region" description="Helical" evidence="8">
    <location>
        <begin position="21"/>
        <end position="39"/>
    </location>
</feature>
<feature type="transmembrane region" description="Helical" evidence="8">
    <location>
        <begin position="229"/>
        <end position="253"/>
    </location>
</feature>
<evidence type="ECO:0000256" key="4">
    <source>
        <dbReference type="ARBA" id="ARBA00022475"/>
    </source>
</evidence>
<feature type="transmembrane region" description="Helical" evidence="8">
    <location>
        <begin position="295"/>
        <end position="316"/>
    </location>
</feature>
<dbReference type="AlphaFoldDB" id="A0A9W6I6N9"/>
<evidence type="ECO:0000259" key="9">
    <source>
        <dbReference type="PROSITE" id="PS50850"/>
    </source>
</evidence>
<keyword evidence="7 8" id="KW-0472">Membrane</keyword>
<feature type="transmembrane region" description="Helical" evidence="8">
    <location>
        <begin position="386"/>
        <end position="406"/>
    </location>
</feature>
<keyword evidence="5 8" id="KW-0812">Transmembrane</keyword>
<evidence type="ECO:0000313" key="11">
    <source>
        <dbReference type="Proteomes" id="UP001143474"/>
    </source>
</evidence>
<feature type="transmembrane region" description="Helical" evidence="8">
    <location>
        <begin position="322"/>
        <end position="346"/>
    </location>
</feature>
<feature type="transmembrane region" description="Helical" evidence="8">
    <location>
        <begin position="123"/>
        <end position="140"/>
    </location>
</feature>
<dbReference type="GO" id="GO:0042910">
    <property type="term" value="F:xenobiotic transmembrane transporter activity"/>
    <property type="evidence" value="ECO:0007669"/>
    <property type="project" value="InterPro"/>
</dbReference>
<evidence type="ECO:0000256" key="3">
    <source>
        <dbReference type="ARBA" id="ARBA00022448"/>
    </source>
</evidence>
<feature type="domain" description="Major facilitator superfamily (MFS) profile" evidence="9">
    <location>
        <begin position="24"/>
        <end position="411"/>
    </location>
</feature>
<dbReference type="GO" id="GO:0005886">
    <property type="term" value="C:plasma membrane"/>
    <property type="evidence" value="ECO:0007669"/>
    <property type="project" value="UniProtKB-SubCell"/>
</dbReference>
<protein>
    <submittedName>
        <fullName evidence="10">Bcr/CflA family drug resistance efflux transporter</fullName>
    </submittedName>
</protein>
<gene>
    <name evidence="10" type="ORF">GCM10017600_64760</name>
</gene>
<reference evidence="10" key="2">
    <citation type="submission" date="2023-01" db="EMBL/GenBank/DDBJ databases">
        <authorList>
            <person name="Sun Q."/>
            <person name="Evtushenko L."/>
        </authorList>
    </citation>
    <scope>NUCLEOTIDE SEQUENCE</scope>
    <source>
        <strain evidence="10">VKM Ac-2007</strain>
    </source>
</reference>
<dbReference type="Proteomes" id="UP001143474">
    <property type="component" value="Unassembled WGS sequence"/>
</dbReference>
<dbReference type="GO" id="GO:1990961">
    <property type="term" value="P:xenobiotic detoxification by transmembrane export across the plasma membrane"/>
    <property type="evidence" value="ECO:0007669"/>
    <property type="project" value="InterPro"/>
</dbReference>
<dbReference type="NCBIfam" id="TIGR00710">
    <property type="entry name" value="efflux_Bcr_CflA"/>
    <property type="match status" value="1"/>
</dbReference>
<dbReference type="SUPFAM" id="SSF103473">
    <property type="entry name" value="MFS general substrate transporter"/>
    <property type="match status" value="1"/>
</dbReference>
<feature type="transmembrane region" description="Helical" evidence="8">
    <location>
        <begin position="152"/>
        <end position="173"/>
    </location>
</feature>
<organism evidence="10 11">
    <name type="scientific">Streptosporangium carneum</name>
    <dbReference type="NCBI Taxonomy" id="47481"/>
    <lineage>
        <taxon>Bacteria</taxon>
        <taxon>Bacillati</taxon>
        <taxon>Actinomycetota</taxon>
        <taxon>Actinomycetes</taxon>
        <taxon>Streptosporangiales</taxon>
        <taxon>Streptosporangiaceae</taxon>
        <taxon>Streptosporangium</taxon>
    </lineage>
</organism>
<dbReference type="Pfam" id="PF07690">
    <property type="entry name" value="MFS_1"/>
    <property type="match status" value="1"/>
</dbReference>
<proteinExistence type="inferred from homology"/>
<dbReference type="PROSITE" id="PS50850">
    <property type="entry name" value="MFS"/>
    <property type="match status" value="1"/>
</dbReference>
<comment type="similarity">
    <text evidence="2">Belongs to the major facilitator superfamily. Bcr/CmlA family.</text>
</comment>
<feature type="transmembrane region" description="Helical" evidence="8">
    <location>
        <begin position="59"/>
        <end position="78"/>
    </location>
</feature>
<comment type="caution">
    <text evidence="10">The sequence shown here is derived from an EMBL/GenBank/DDBJ whole genome shotgun (WGS) entry which is preliminary data.</text>
</comment>
<accession>A0A9W6I6N9</accession>
<keyword evidence="6 8" id="KW-1133">Transmembrane helix</keyword>
<keyword evidence="11" id="KW-1185">Reference proteome</keyword>